<proteinExistence type="predicted"/>
<keyword evidence="2 5" id="KW-0812">Transmembrane</keyword>
<dbReference type="PANTHER" id="PTHR14856">
    <property type="entry name" value="PQ-LOOP REPEAT-CONTAINING PROTEIN 1-LIKE PROTEIN"/>
    <property type="match status" value="1"/>
</dbReference>
<evidence type="ECO:0008006" key="8">
    <source>
        <dbReference type="Google" id="ProtNLM"/>
    </source>
</evidence>
<evidence type="ECO:0000256" key="2">
    <source>
        <dbReference type="ARBA" id="ARBA00022692"/>
    </source>
</evidence>
<evidence type="ECO:0000313" key="7">
    <source>
        <dbReference type="Proteomes" id="UP001217089"/>
    </source>
</evidence>
<evidence type="ECO:0000313" key="6">
    <source>
        <dbReference type="EMBL" id="KAJ8302619.1"/>
    </source>
</evidence>
<evidence type="ECO:0000256" key="3">
    <source>
        <dbReference type="ARBA" id="ARBA00022989"/>
    </source>
</evidence>
<keyword evidence="4 5" id="KW-0472">Membrane</keyword>
<dbReference type="Gene3D" id="1.20.1280.290">
    <property type="match status" value="2"/>
</dbReference>
<feature type="transmembrane region" description="Helical" evidence="5">
    <location>
        <begin position="70"/>
        <end position="87"/>
    </location>
</feature>
<keyword evidence="7" id="KW-1185">Reference proteome</keyword>
<feature type="non-terminal residue" evidence="6">
    <location>
        <position position="235"/>
    </location>
</feature>
<comment type="caution">
    <text evidence="6">The sequence shown here is derived from an EMBL/GenBank/DDBJ whole genome shotgun (WGS) entry which is preliminary data.</text>
</comment>
<evidence type="ECO:0000256" key="4">
    <source>
        <dbReference type="ARBA" id="ARBA00023136"/>
    </source>
</evidence>
<feature type="transmembrane region" description="Helical" evidence="5">
    <location>
        <begin position="43"/>
        <end position="64"/>
    </location>
</feature>
<dbReference type="EMBL" id="JARBDR010000917">
    <property type="protein sequence ID" value="KAJ8302619.1"/>
    <property type="molecule type" value="Genomic_DNA"/>
</dbReference>
<comment type="subcellular location">
    <subcellularLocation>
        <location evidence="1">Membrane</location>
        <topology evidence="1">Multi-pass membrane protein</topology>
    </subcellularLocation>
</comment>
<feature type="transmembrane region" description="Helical" evidence="5">
    <location>
        <begin position="141"/>
        <end position="159"/>
    </location>
</feature>
<sequence length="235" mass="27547">MPQEITVTKLISWFSAGAMIFGGVFPFIPQYRDIKRSGNTEGFSTFVCLTLLIANILRIMFWFLPLLAQSYIMVFTMLAMVHLCVVTKRKSEILAQKQRKFSDFDMKYFWKWTDFRSYLEFTALFTAVVGFWTYIFLYNMIYVEIIGFLAVFAEAMLGAPQFYRNFQNKSTQGMSKKMVLMWTFGDVFKTCYFILREAPPQFWICGMLQVSIDISIFIQVFIYRNLSPLANTDQS</sequence>
<dbReference type="SMART" id="SM00679">
    <property type="entry name" value="CTNS"/>
    <property type="match status" value="2"/>
</dbReference>
<protein>
    <recommendedName>
        <fullName evidence="8">PQ-loop repeat-containing protein 1</fullName>
    </recommendedName>
</protein>
<evidence type="ECO:0000256" key="5">
    <source>
        <dbReference type="SAM" id="Phobius"/>
    </source>
</evidence>
<dbReference type="InterPro" id="IPR006603">
    <property type="entry name" value="PQ-loop_rpt"/>
</dbReference>
<gene>
    <name evidence="6" type="ORF">KUTeg_019015</name>
</gene>
<keyword evidence="3 5" id="KW-1133">Transmembrane helix</keyword>
<organism evidence="6 7">
    <name type="scientific">Tegillarca granosa</name>
    <name type="common">Malaysian cockle</name>
    <name type="synonym">Anadara granosa</name>
    <dbReference type="NCBI Taxonomy" id="220873"/>
    <lineage>
        <taxon>Eukaryota</taxon>
        <taxon>Metazoa</taxon>
        <taxon>Spiralia</taxon>
        <taxon>Lophotrochozoa</taxon>
        <taxon>Mollusca</taxon>
        <taxon>Bivalvia</taxon>
        <taxon>Autobranchia</taxon>
        <taxon>Pteriomorphia</taxon>
        <taxon>Arcoida</taxon>
        <taxon>Arcoidea</taxon>
        <taxon>Arcidae</taxon>
        <taxon>Tegillarca</taxon>
    </lineage>
</organism>
<dbReference type="InterPro" id="IPR052241">
    <property type="entry name" value="SLC66/Scramblase_ANY1"/>
</dbReference>
<reference evidence="6 7" key="1">
    <citation type="submission" date="2022-12" db="EMBL/GenBank/DDBJ databases">
        <title>Chromosome-level genome of Tegillarca granosa.</title>
        <authorList>
            <person name="Kim J."/>
        </authorList>
    </citation>
    <scope>NUCLEOTIDE SEQUENCE [LARGE SCALE GENOMIC DNA]</scope>
    <source>
        <strain evidence="6">Teg-2019</strain>
        <tissue evidence="6">Adductor muscle</tissue>
    </source>
</reference>
<evidence type="ECO:0000256" key="1">
    <source>
        <dbReference type="ARBA" id="ARBA00004141"/>
    </source>
</evidence>
<name>A0ABQ9EB99_TEGGR</name>
<dbReference type="PANTHER" id="PTHR14856:SF9">
    <property type="entry name" value="PQ-LOOP REPEAT-CONTAINING PROTEIN 1"/>
    <property type="match status" value="1"/>
</dbReference>
<accession>A0ABQ9EB99</accession>
<feature type="transmembrane region" description="Helical" evidence="5">
    <location>
        <begin position="12"/>
        <end position="31"/>
    </location>
</feature>
<feature type="transmembrane region" description="Helical" evidence="5">
    <location>
        <begin position="117"/>
        <end position="135"/>
    </location>
</feature>
<dbReference type="Pfam" id="PF04193">
    <property type="entry name" value="PQ-loop"/>
    <property type="match status" value="2"/>
</dbReference>
<dbReference type="Proteomes" id="UP001217089">
    <property type="component" value="Unassembled WGS sequence"/>
</dbReference>